<gene>
    <name evidence="10" type="ORF">BBN63_02160</name>
</gene>
<evidence type="ECO:0000256" key="7">
    <source>
        <dbReference type="PROSITE-ProRule" id="PRU10141"/>
    </source>
</evidence>
<evidence type="ECO:0000256" key="1">
    <source>
        <dbReference type="ARBA" id="ARBA00012513"/>
    </source>
</evidence>
<dbReference type="PROSITE" id="PS50011">
    <property type="entry name" value="PROTEIN_KINASE_DOM"/>
    <property type="match status" value="1"/>
</dbReference>
<reference evidence="10 11" key="1">
    <citation type="submission" date="2016-11" db="EMBL/GenBank/DDBJ databases">
        <title>Complete genome sequence of Streptomyces niveus SCSIO 3406.</title>
        <authorList>
            <person name="Zhu Q."/>
            <person name="Cheng W."/>
            <person name="Song Y."/>
            <person name="Li Q."/>
            <person name="Ju J."/>
        </authorList>
    </citation>
    <scope>NUCLEOTIDE SEQUENCE [LARGE SCALE GENOMIC DNA]</scope>
    <source>
        <strain evidence="10 11">SCSIO 3406</strain>
    </source>
</reference>
<dbReference type="SUPFAM" id="SSF48452">
    <property type="entry name" value="TPR-like"/>
    <property type="match status" value="1"/>
</dbReference>
<feature type="compositionally biased region" description="Polar residues" evidence="8">
    <location>
        <begin position="1"/>
        <end position="14"/>
    </location>
</feature>
<dbReference type="Gene3D" id="1.10.510.10">
    <property type="entry name" value="Transferase(Phosphotransferase) domain 1"/>
    <property type="match status" value="1"/>
</dbReference>
<dbReference type="EC" id="2.7.11.1" evidence="1"/>
<organism evidence="10 11">
    <name type="scientific">Streptomyces niveus</name>
    <name type="common">Streptomyces spheroides</name>
    <dbReference type="NCBI Taxonomy" id="193462"/>
    <lineage>
        <taxon>Bacteria</taxon>
        <taxon>Bacillati</taxon>
        <taxon>Actinomycetota</taxon>
        <taxon>Actinomycetes</taxon>
        <taxon>Kitasatosporales</taxon>
        <taxon>Streptomycetaceae</taxon>
        <taxon>Streptomyces</taxon>
    </lineage>
</organism>
<dbReference type="SUPFAM" id="SSF50494">
    <property type="entry name" value="Trypsin-like serine proteases"/>
    <property type="match status" value="1"/>
</dbReference>
<dbReference type="RefSeq" id="WP_078073732.1">
    <property type="nucleotide sequence ID" value="NZ_CP018047.1"/>
</dbReference>
<dbReference type="Pfam" id="PF00069">
    <property type="entry name" value="Pkinase"/>
    <property type="match status" value="1"/>
</dbReference>
<feature type="region of interest" description="Disordered" evidence="8">
    <location>
        <begin position="285"/>
        <end position="319"/>
    </location>
</feature>
<feature type="domain" description="Protein kinase" evidence="9">
    <location>
        <begin position="630"/>
        <end position="896"/>
    </location>
</feature>
<dbReference type="InterPro" id="IPR011990">
    <property type="entry name" value="TPR-like_helical_dom_sf"/>
</dbReference>
<dbReference type="Gene3D" id="1.25.40.10">
    <property type="entry name" value="Tetratricopeptide repeat domain"/>
    <property type="match status" value="1"/>
</dbReference>
<dbReference type="PANTHER" id="PTHR43289:SF6">
    <property type="entry name" value="SERINE_THREONINE-PROTEIN KINASE NEKL-3"/>
    <property type="match status" value="1"/>
</dbReference>
<dbReference type="InterPro" id="IPR031636">
    <property type="entry name" value="PknG_TPR"/>
</dbReference>
<feature type="region of interest" description="Disordered" evidence="8">
    <location>
        <begin position="248"/>
        <end position="267"/>
    </location>
</feature>
<dbReference type="InterPro" id="IPR009003">
    <property type="entry name" value="Peptidase_S1_PA"/>
</dbReference>
<dbReference type="Proteomes" id="UP000189677">
    <property type="component" value="Chromosome"/>
</dbReference>
<dbReference type="SMART" id="SM00220">
    <property type="entry name" value="S_TKc"/>
    <property type="match status" value="1"/>
</dbReference>
<keyword evidence="11" id="KW-1185">Reference proteome</keyword>
<evidence type="ECO:0000256" key="2">
    <source>
        <dbReference type="ARBA" id="ARBA00022527"/>
    </source>
</evidence>
<dbReference type="PANTHER" id="PTHR43289">
    <property type="entry name" value="MITOGEN-ACTIVATED PROTEIN KINASE KINASE KINASE 20-RELATED"/>
    <property type="match status" value="1"/>
</dbReference>
<dbReference type="KEGG" id="snw:BBN63_02160"/>
<feature type="region of interest" description="Disordered" evidence="8">
    <location>
        <begin position="1"/>
        <end position="26"/>
    </location>
</feature>
<dbReference type="OrthoDB" id="137117at2"/>
<dbReference type="InterPro" id="IPR017441">
    <property type="entry name" value="Protein_kinase_ATP_BS"/>
</dbReference>
<keyword evidence="2" id="KW-0723">Serine/threonine-protein kinase</keyword>
<name>A0A1U9QNK1_STRNV</name>
<evidence type="ECO:0000313" key="10">
    <source>
        <dbReference type="EMBL" id="AQU65235.1"/>
    </source>
</evidence>
<dbReference type="EMBL" id="CP018047">
    <property type="protein sequence ID" value="AQU65235.1"/>
    <property type="molecule type" value="Genomic_DNA"/>
</dbReference>
<keyword evidence="6 7" id="KW-0067">ATP-binding</keyword>
<dbReference type="Pfam" id="PF13365">
    <property type="entry name" value="Trypsin_2"/>
    <property type="match status" value="1"/>
</dbReference>
<accession>A0A1U9QNK1</accession>
<evidence type="ECO:0000259" key="9">
    <source>
        <dbReference type="PROSITE" id="PS50011"/>
    </source>
</evidence>
<proteinExistence type="predicted"/>
<evidence type="ECO:0000256" key="6">
    <source>
        <dbReference type="ARBA" id="ARBA00022840"/>
    </source>
</evidence>
<feature type="region of interest" description="Disordered" evidence="8">
    <location>
        <begin position="388"/>
        <end position="413"/>
    </location>
</feature>
<keyword evidence="5" id="KW-0418">Kinase</keyword>
<evidence type="ECO:0000256" key="4">
    <source>
        <dbReference type="ARBA" id="ARBA00022741"/>
    </source>
</evidence>
<dbReference type="PROSITE" id="PS00107">
    <property type="entry name" value="PROTEIN_KINASE_ATP"/>
    <property type="match status" value="1"/>
</dbReference>
<feature type="compositionally biased region" description="Low complexity" evidence="8">
    <location>
        <begin position="285"/>
        <end position="299"/>
    </location>
</feature>
<feature type="compositionally biased region" description="Basic and acidic residues" evidence="8">
    <location>
        <begin position="1297"/>
        <end position="1310"/>
    </location>
</feature>
<dbReference type="GO" id="GO:0004674">
    <property type="term" value="F:protein serine/threonine kinase activity"/>
    <property type="evidence" value="ECO:0007669"/>
    <property type="project" value="UniProtKB-KW"/>
</dbReference>
<evidence type="ECO:0000256" key="8">
    <source>
        <dbReference type="SAM" id="MobiDB-lite"/>
    </source>
</evidence>
<evidence type="ECO:0000313" key="11">
    <source>
        <dbReference type="Proteomes" id="UP000189677"/>
    </source>
</evidence>
<dbReference type="Pfam" id="PF16918">
    <property type="entry name" value="PknG_TPR"/>
    <property type="match status" value="1"/>
</dbReference>
<sequence length="1310" mass="141856">MRELEATSNSSSQEGPWRVRLSEDETGTAPPLGAGVLLPGGLVLTCAHVVLAKPRRRTGGSGGPGRRGDTLRPVEAVYAEFPGTPSHPPVRLRAEVLPEHLAPPTSQFSGDIALLRLAAEPPVEAAVLHRRIPARGTSVHSVGYTDRLPGGERIDARLMGLGGPARYPEWVQLDPAGGSYAVRHGYSGSGVVTESGKVLGILVHQFGTEHYPVAVSHAYMIPTDTILRYLSVLRHPPTHQLEELRVTGPPALSPTIPRDPPGSGSTRALGLRRKVTHWLINSVPATGTTTTAPANAPAPVSDPVSGADPASNRRAATEPVEVIFARDDRHDDMSAIHATLNLADRERNPRPTGTGDASEPPAGSIDIAVDATDLTAGQLIALTAERIGLTGPAGPPGSERPGGQDGDDGPEDYDRALARIAGDSPPIAAAFLSVDRTAPTGEAAIPLLRALRQSGQTRLLLVFRDPASPSLERVVDTLLDDGWAGRRTTAVAGRLDVLAELERRFRRLGAYPGVRRITDPPQPVHPQLTTRLAGLRTDGGVPRRSAGLAHDLFLLDIAVEDAIQRTESAVRLLDRPYAPGEYVVSPPGDGLTDLPHITVEDPDTFVEPEAEAPKESESGLLRGQELHQQYRVVGLLGEGSFGQVYLARDQMLDNRPVALKGARDPGDATDRQISRLELMRLVSLNHPSIVKVFNYARHPGRPDRPEHPANNARFIVMEFADGAPLQWVAEQIARNEAPFDGYRVHEFIAAYGLRILDALSYLHDEEGFVYGDLSLTNVIHCGSGIKLIDVAGVRKIGHAGPVTYRAPELGTSTEVTVAADLFAVGAVLRELLDRVPAHPVDLGTTSLLRVLNRAQAARPEDRFADAREMAVQLHGVLRELRSLRLGEETFEPSPLFSAAPTALDGELGKAPPLEQWRQGGNDKRPLTIRPPRPAEVAVGLPVPRPSRQDPNWKELQRTSYDDPAGLLQLSADWQLSPELALLRCRLHLEVGRYQPDGAGTGLASAKAELRRAEAAVGSLAEYDWRLRWHRGLLQLAADDVDSALLSFDGVYAAIPGEYAPKLALGYCYEILDRPEEAMVFYGAVWKRNHALGSAAFGLARIHLADGDSGPALARLEAVPPDSRHRTAARTGMVRIHADLSAEGGPPSVDAAKQACVALHRLARYEGLTDRHAQERLRTDLLELLLRLVTTAPQPDPLRALRESLDKEIPIPLTEHDLREQLGVGYERLSEQVPRTALREHTSLERALLDNAYRTRPFAFSHSRGERQGRLRGWRPGRLRGLLGGRPANPAQAPDAGGRGEDRWNAFTGER</sequence>
<evidence type="ECO:0000256" key="3">
    <source>
        <dbReference type="ARBA" id="ARBA00022679"/>
    </source>
</evidence>
<protein>
    <recommendedName>
        <fullName evidence="1">non-specific serine/threonine protein kinase</fullName>
        <ecNumber evidence="1">2.7.11.1</ecNumber>
    </recommendedName>
</protein>
<dbReference type="SUPFAM" id="SSF56112">
    <property type="entry name" value="Protein kinase-like (PK-like)"/>
    <property type="match status" value="1"/>
</dbReference>
<feature type="binding site" evidence="7">
    <location>
        <position position="660"/>
    </location>
    <ligand>
        <name>ATP</name>
        <dbReference type="ChEBI" id="CHEBI:30616"/>
    </ligand>
</feature>
<keyword evidence="4 7" id="KW-0547">Nucleotide-binding</keyword>
<dbReference type="InterPro" id="IPR000719">
    <property type="entry name" value="Prot_kinase_dom"/>
</dbReference>
<keyword evidence="3" id="KW-0808">Transferase</keyword>
<evidence type="ECO:0000256" key="5">
    <source>
        <dbReference type="ARBA" id="ARBA00022777"/>
    </source>
</evidence>
<dbReference type="InterPro" id="IPR011009">
    <property type="entry name" value="Kinase-like_dom_sf"/>
</dbReference>
<feature type="region of interest" description="Disordered" evidence="8">
    <location>
        <begin position="1259"/>
        <end position="1310"/>
    </location>
</feature>
<dbReference type="Gene3D" id="3.30.200.20">
    <property type="entry name" value="Phosphorylase Kinase, domain 1"/>
    <property type="match status" value="1"/>
</dbReference>
<feature type="region of interest" description="Disordered" evidence="8">
    <location>
        <begin position="341"/>
        <end position="364"/>
    </location>
</feature>
<dbReference type="GO" id="GO:0005524">
    <property type="term" value="F:ATP binding"/>
    <property type="evidence" value="ECO:0007669"/>
    <property type="project" value="UniProtKB-UniRule"/>
</dbReference>
<feature type="region of interest" description="Disordered" evidence="8">
    <location>
        <begin position="907"/>
        <end position="953"/>
    </location>
</feature>